<dbReference type="Gene3D" id="1.20.120.140">
    <property type="entry name" value="Signal recognition particle SRP54, nucleotide-binding domain"/>
    <property type="match status" value="1"/>
</dbReference>
<evidence type="ECO:0000256" key="3">
    <source>
        <dbReference type="ARBA" id="ARBA00022741"/>
    </source>
</evidence>
<evidence type="ECO:0000256" key="6">
    <source>
        <dbReference type="ARBA" id="ARBA00023136"/>
    </source>
</evidence>
<dbReference type="InterPro" id="IPR013822">
    <property type="entry name" value="Signal_recog_particl_SRP54_hlx"/>
</dbReference>
<keyword evidence="2 9" id="KW-0963">Cytoplasm</keyword>
<dbReference type="Gene3D" id="3.40.50.300">
    <property type="entry name" value="P-loop containing nucleotide triphosphate hydrolases"/>
    <property type="match status" value="1"/>
</dbReference>
<dbReference type="PANTHER" id="PTHR43134">
    <property type="entry name" value="SIGNAL RECOGNITION PARTICLE RECEPTOR SUBUNIT ALPHA"/>
    <property type="match status" value="1"/>
</dbReference>
<dbReference type="NCBIfam" id="TIGR00064">
    <property type="entry name" value="ftsY"/>
    <property type="match status" value="1"/>
</dbReference>
<feature type="domain" description="SRP54-type proteins GTP-binding" evidence="12">
    <location>
        <begin position="175"/>
        <end position="375"/>
    </location>
</feature>
<feature type="binding site" evidence="9">
    <location>
        <begin position="328"/>
        <end position="331"/>
    </location>
    <ligand>
        <name>GTP</name>
        <dbReference type="ChEBI" id="CHEBI:37565"/>
    </ligand>
</feature>
<sequence>MFNWFKKKNKDEDKKVQEEKIDILTEDADAAQINEDAHENEKINFNQDAQSINQNQGNEEKVQEKPEEVKEEKTSFFKRMFSGLEKTRQNLNYKLQTVFKGTDINDDFYDELEEVLVTSDIGVETVMNIIDNLKERIVRENVLDRKDALPLLKDEIKRIMNDNITTRDLKLEPSPAILLVVGVNGVGKTTTIGKLSYQFRQEGKSVLIAAADTFRAAAIEQLKEWANRANVDIIAHEESADPASVIFDAIMAAKARKTDILICDTAGRLHNKQNLMNELNKIKRVIDREFPNAVKENLLVLDATTGQNAIIQAKSFKETSDITGVCVTKLDGTAKGGVIIALESELHLPVKIIGVGEKIEDLQAFNVDDFVEALF</sequence>
<evidence type="ECO:0000313" key="14">
    <source>
        <dbReference type="EMBL" id="UQK59663.1"/>
    </source>
</evidence>
<dbReference type="InterPro" id="IPR003593">
    <property type="entry name" value="AAA+_ATPase"/>
</dbReference>
<dbReference type="SUPFAM" id="SSF47364">
    <property type="entry name" value="Domain of the SRP/SRP receptor G-proteins"/>
    <property type="match status" value="1"/>
</dbReference>
<dbReference type="GO" id="GO:0003924">
    <property type="term" value="F:GTPase activity"/>
    <property type="evidence" value="ECO:0007669"/>
    <property type="project" value="UniProtKB-UniRule"/>
</dbReference>
<dbReference type="InterPro" id="IPR042101">
    <property type="entry name" value="SRP54_N_sf"/>
</dbReference>
<dbReference type="CDD" id="cd17874">
    <property type="entry name" value="FtsY"/>
    <property type="match status" value="1"/>
</dbReference>
<dbReference type="HAMAP" id="MF_00920">
    <property type="entry name" value="FtsY"/>
    <property type="match status" value="1"/>
</dbReference>
<keyword evidence="7 9" id="KW-0675">Receptor</keyword>
<feature type="domain" description="AAA+ ATPase" evidence="11">
    <location>
        <begin position="174"/>
        <end position="354"/>
    </location>
</feature>
<feature type="binding site" evidence="9">
    <location>
        <begin position="182"/>
        <end position="189"/>
    </location>
    <ligand>
        <name>GTP</name>
        <dbReference type="ChEBI" id="CHEBI:37565"/>
    </ligand>
</feature>
<evidence type="ECO:0000256" key="5">
    <source>
        <dbReference type="ARBA" id="ARBA00023134"/>
    </source>
</evidence>
<dbReference type="Proteomes" id="UP000831151">
    <property type="component" value="Chromosome"/>
</dbReference>
<evidence type="ECO:0000256" key="9">
    <source>
        <dbReference type="HAMAP-Rule" id="MF_00920"/>
    </source>
</evidence>
<dbReference type="AlphaFoldDB" id="A0A9E7IVJ6"/>
<dbReference type="InterPro" id="IPR036225">
    <property type="entry name" value="SRP/SRP_N"/>
</dbReference>
<keyword evidence="5 9" id="KW-0342">GTP-binding</keyword>
<name>A0A9E7IVJ6_9FIRM</name>
<proteinExistence type="inferred from homology"/>
<protein>
    <recommendedName>
        <fullName evidence="9">Signal recognition particle receptor FtsY</fullName>
        <shortName evidence="9">SRP receptor</shortName>
        <ecNumber evidence="9">3.6.5.4</ecNumber>
    </recommendedName>
</protein>
<comment type="subunit">
    <text evidence="9">Part of the signal recognition particle protein translocation system, which is composed of SRP and FtsY.</text>
</comment>
<comment type="subcellular location">
    <subcellularLocation>
        <location evidence="9">Cell membrane</location>
        <topology evidence="9">Peripheral membrane protein</topology>
        <orientation evidence="9">Cytoplasmic side</orientation>
    </subcellularLocation>
    <subcellularLocation>
        <location evidence="9">Cytoplasm</location>
    </subcellularLocation>
</comment>
<dbReference type="GO" id="GO:0005047">
    <property type="term" value="F:signal recognition particle binding"/>
    <property type="evidence" value="ECO:0007669"/>
    <property type="project" value="TreeGrafter"/>
</dbReference>
<dbReference type="GO" id="GO:0005525">
    <property type="term" value="F:GTP binding"/>
    <property type="evidence" value="ECO:0007669"/>
    <property type="project" value="UniProtKB-UniRule"/>
</dbReference>
<dbReference type="FunFam" id="1.20.120.140:FF:000002">
    <property type="entry name" value="Signal recognition particle receptor FtsY"/>
    <property type="match status" value="1"/>
</dbReference>
<evidence type="ECO:0000256" key="2">
    <source>
        <dbReference type="ARBA" id="ARBA00022490"/>
    </source>
</evidence>
<accession>A0A9E7IVJ6</accession>
<feature type="binding site" evidence="9">
    <location>
        <begin position="264"/>
        <end position="268"/>
    </location>
    <ligand>
        <name>GTP</name>
        <dbReference type="ChEBI" id="CHEBI:37565"/>
    </ligand>
</feature>
<dbReference type="EC" id="3.6.5.4" evidence="9"/>
<dbReference type="SMART" id="SM00962">
    <property type="entry name" value="SRP54"/>
    <property type="match status" value="1"/>
</dbReference>
<evidence type="ECO:0000256" key="7">
    <source>
        <dbReference type="ARBA" id="ARBA00023170"/>
    </source>
</evidence>
<evidence type="ECO:0000259" key="13">
    <source>
        <dbReference type="SMART" id="SM00963"/>
    </source>
</evidence>
<evidence type="ECO:0000256" key="8">
    <source>
        <dbReference type="ARBA" id="ARBA00048027"/>
    </source>
</evidence>
<keyword evidence="6 9" id="KW-0472">Membrane</keyword>
<gene>
    <name evidence="9 14" type="primary">ftsY</name>
    <name evidence="14" type="ORF">M1R53_03185</name>
</gene>
<dbReference type="Pfam" id="PF02881">
    <property type="entry name" value="SRP54_N"/>
    <property type="match status" value="1"/>
</dbReference>
<evidence type="ECO:0000259" key="12">
    <source>
        <dbReference type="SMART" id="SM00962"/>
    </source>
</evidence>
<comment type="catalytic activity">
    <reaction evidence="8 9">
        <text>GTP + H2O = GDP + phosphate + H(+)</text>
        <dbReference type="Rhea" id="RHEA:19669"/>
        <dbReference type="ChEBI" id="CHEBI:15377"/>
        <dbReference type="ChEBI" id="CHEBI:15378"/>
        <dbReference type="ChEBI" id="CHEBI:37565"/>
        <dbReference type="ChEBI" id="CHEBI:43474"/>
        <dbReference type="ChEBI" id="CHEBI:58189"/>
        <dbReference type="EC" id="3.6.5.4"/>
    </reaction>
</comment>
<dbReference type="InterPro" id="IPR004390">
    <property type="entry name" value="SR_rcpt_FtsY"/>
</dbReference>
<keyword evidence="4 9" id="KW-0378">Hydrolase</keyword>
<dbReference type="GO" id="GO:0005737">
    <property type="term" value="C:cytoplasm"/>
    <property type="evidence" value="ECO:0007669"/>
    <property type="project" value="UniProtKB-SubCell"/>
</dbReference>
<dbReference type="InterPro" id="IPR027417">
    <property type="entry name" value="P-loop_NTPase"/>
</dbReference>
<dbReference type="EMBL" id="CP096649">
    <property type="protein sequence ID" value="UQK59663.1"/>
    <property type="molecule type" value="Genomic_DNA"/>
</dbReference>
<evidence type="ECO:0000256" key="10">
    <source>
        <dbReference type="SAM" id="MobiDB-lite"/>
    </source>
</evidence>
<dbReference type="SUPFAM" id="SSF52540">
    <property type="entry name" value="P-loop containing nucleoside triphosphate hydrolases"/>
    <property type="match status" value="1"/>
</dbReference>
<comment type="similarity">
    <text evidence="9">Belongs to the GTP-binding SRP family. FtsY subfamily.</text>
</comment>
<evidence type="ECO:0000256" key="1">
    <source>
        <dbReference type="ARBA" id="ARBA00022475"/>
    </source>
</evidence>
<dbReference type="GO" id="GO:0006614">
    <property type="term" value="P:SRP-dependent cotranslational protein targeting to membrane"/>
    <property type="evidence" value="ECO:0007669"/>
    <property type="project" value="InterPro"/>
</dbReference>
<organism evidence="14 15">
    <name type="scientific">Fenollaria massiliensis</name>
    <dbReference type="NCBI Taxonomy" id="938288"/>
    <lineage>
        <taxon>Bacteria</taxon>
        <taxon>Bacillati</taxon>
        <taxon>Bacillota</taxon>
        <taxon>Clostridia</taxon>
        <taxon>Eubacteriales</taxon>
        <taxon>Fenollaria</taxon>
    </lineage>
</organism>
<dbReference type="SMART" id="SM00963">
    <property type="entry name" value="SRP54_N"/>
    <property type="match status" value="1"/>
</dbReference>
<reference evidence="14" key="1">
    <citation type="submission" date="2022-04" db="EMBL/GenBank/DDBJ databases">
        <title>Complete genome sequences of Ezakiella coagulans and Fenollaria massiliensis.</title>
        <authorList>
            <person name="France M.T."/>
            <person name="Clifford J."/>
            <person name="Narina S."/>
            <person name="Rutt L."/>
            <person name="Ravel J."/>
        </authorList>
    </citation>
    <scope>NUCLEOTIDE SEQUENCE</scope>
    <source>
        <strain evidence="14">C0061C2</strain>
    </source>
</reference>
<feature type="compositionally biased region" description="Polar residues" evidence="10">
    <location>
        <begin position="43"/>
        <end position="57"/>
    </location>
</feature>
<feature type="compositionally biased region" description="Basic and acidic residues" evidence="10">
    <location>
        <begin position="58"/>
        <end position="70"/>
    </location>
</feature>
<evidence type="ECO:0000256" key="4">
    <source>
        <dbReference type="ARBA" id="ARBA00022801"/>
    </source>
</evidence>
<keyword evidence="3 9" id="KW-0547">Nucleotide-binding</keyword>
<feature type="domain" description="Signal recognition particle SRP54 helical bundle" evidence="13">
    <location>
        <begin position="80"/>
        <end position="160"/>
    </location>
</feature>
<keyword evidence="15" id="KW-1185">Reference proteome</keyword>
<evidence type="ECO:0000313" key="15">
    <source>
        <dbReference type="Proteomes" id="UP000831151"/>
    </source>
</evidence>
<feature type="region of interest" description="Disordered" evidence="10">
    <location>
        <begin position="37"/>
        <end position="70"/>
    </location>
</feature>
<dbReference type="PANTHER" id="PTHR43134:SF1">
    <property type="entry name" value="SIGNAL RECOGNITION PARTICLE RECEPTOR SUBUNIT ALPHA"/>
    <property type="match status" value="1"/>
</dbReference>
<dbReference type="InterPro" id="IPR000897">
    <property type="entry name" value="SRP54_GTPase_dom"/>
</dbReference>
<dbReference type="SMART" id="SM00382">
    <property type="entry name" value="AAA"/>
    <property type="match status" value="1"/>
</dbReference>
<dbReference type="GO" id="GO:0005886">
    <property type="term" value="C:plasma membrane"/>
    <property type="evidence" value="ECO:0007669"/>
    <property type="project" value="UniProtKB-SubCell"/>
</dbReference>
<comment type="function">
    <text evidence="9">Involved in targeting and insertion of nascent membrane proteins into the cytoplasmic membrane. Acts as a receptor for the complex formed by the signal recognition particle (SRP) and the ribosome-nascent chain (RNC).</text>
</comment>
<dbReference type="Pfam" id="PF00448">
    <property type="entry name" value="SRP54"/>
    <property type="match status" value="1"/>
</dbReference>
<dbReference type="KEGG" id="fms:M1R53_03185"/>
<evidence type="ECO:0000259" key="11">
    <source>
        <dbReference type="SMART" id="SM00382"/>
    </source>
</evidence>
<dbReference type="FunFam" id="3.40.50.300:FF:000053">
    <property type="entry name" value="Signal recognition particle receptor FtsY"/>
    <property type="match status" value="1"/>
</dbReference>
<keyword evidence="1 9" id="KW-1003">Cell membrane</keyword>